<dbReference type="GO" id="GO:0008765">
    <property type="term" value="F:UDP-N-acetylmuramoylalanyl-D-glutamate-2,6-diaminopimelate ligase activity"/>
    <property type="evidence" value="ECO:0007669"/>
    <property type="project" value="UniProtKB-UniRule"/>
</dbReference>
<evidence type="ECO:0000256" key="8">
    <source>
        <dbReference type="HAMAP-Rule" id="MF_00208"/>
    </source>
</evidence>
<feature type="binding site" evidence="8">
    <location>
        <position position="183"/>
    </location>
    <ligand>
        <name>UDP-N-acetyl-alpha-D-muramoyl-L-alanyl-D-glutamate</name>
        <dbReference type="ChEBI" id="CHEBI:83900"/>
    </ligand>
</feature>
<feature type="domain" description="Mur ligase central" evidence="12">
    <location>
        <begin position="109"/>
        <end position="308"/>
    </location>
</feature>
<dbReference type="InterPro" id="IPR036615">
    <property type="entry name" value="Mur_ligase_C_dom_sf"/>
</dbReference>
<dbReference type="PANTHER" id="PTHR23135:SF4">
    <property type="entry name" value="UDP-N-ACETYLMURAMOYL-L-ALANYL-D-GLUTAMATE--2,6-DIAMINOPIMELATE LIGASE MURE HOMOLOG, CHLOROPLASTIC"/>
    <property type="match status" value="1"/>
</dbReference>
<dbReference type="Pfam" id="PF08245">
    <property type="entry name" value="Mur_ligase_M"/>
    <property type="match status" value="1"/>
</dbReference>
<evidence type="ECO:0000256" key="7">
    <source>
        <dbReference type="ARBA" id="ARBA00023316"/>
    </source>
</evidence>
<evidence type="ECO:0000256" key="4">
    <source>
        <dbReference type="ARBA" id="ARBA00022960"/>
    </source>
</evidence>
<comment type="catalytic activity">
    <reaction evidence="8">
        <text>UDP-N-acetyl-alpha-D-muramoyl-L-alanyl-D-glutamate + meso-2,6-diaminopimelate + ATP = UDP-N-acetyl-alpha-D-muramoyl-L-alanyl-gamma-D-glutamyl-meso-2,6-diaminopimelate + ADP + phosphate + H(+)</text>
        <dbReference type="Rhea" id="RHEA:23676"/>
        <dbReference type="ChEBI" id="CHEBI:15378"/>
        <dbReference type="ChEBI" id="CHEBI:30616"/>
        <dbReference type="ChEBI" id="CHEBI:43474"/>
        <dbReference type="ChEBI" id="CHEBI:57791"/>
        <dbReference type="ChEBI" id="CHEBI:83900"/>
        <dbReference type="ChEBI" id="CHEBI:83905"/>
        <dbReference type="ChEBI" id="CHEBI:456216"/>
        <dbReference type="EC" id="6.3.2.13"/>
    </reaction>
</comment>
<keyword evidence="8 13" id="KW-0436">Ligase</keyword>
<comment type="caution">
    <text evidence="13">The sequence shown here is derived from an EMBL/GenBank/DDBJ whole genome shotgun (WGS) entry which is preliminary data.</text>
</comment>
<dbReference type="SUPFAM" id="SSF63418">
    <property type="entry name" value="MurE/MurF N-terminal domain"/>
    <property type="match status" value="1"/>
</dbReference>
<evidence type="ECO:0000259" key="10">
    <source>
        <dbReference type="Pfam" id="PF01225"/>
    </source>
</evidence>
<dbReference type="GO" id="GO:0051301">
    <property type="term" value="P:cell division"/>
    <property type="evidence" value="ECO:0007669"/>
    <property type="project" value="UniProtKB-KW"/>
</dbReference>
<dbReference type="NCBIfam" id="NF001126">
    <property type="entry name" value="PRK00139.1-4"/>
    <property type="match status" value="1"/>
</dbReference>
<comment type="similarity">
    <text evidence="2 8">Belongs to the MurCDEF family. MurE subfamily.</text>
</comment>
<dbReference type="AlphaFoldDB" id="A0A9J6P949"/>
<evidence type="ECO:0000256" key="2">
    <source>
        <dbReference type="ARBA" id="ARBA00005898"/>
    </source>
</evidence>
<comment type="pathway">
    <text evidence="1 8 9">Cell wall biogenesis; peptidoglycan biosynthesis.</text>
</comment>
<evidence type="ECO:0000313" key="14">
    <source>
        <dbReference type="Proteomes" id="UP001056429"/>
    </source>
</evidence>
<dbReference type="Pfam" id="PF02875">
    <property type="entry name" value="Mur_ligase_C"/>
    <property type="match status" value="1"/>
</dbReference>
<dbReference type="Gene3D" id="3.90.190.20">
    <property type="entry name" value="Mur ligase, C-terminal domain"/>
    <property type="match status" value="1"/>
</dbReference>
<feature type="binding site" evidence="8">
    <location>
        <begin position="111"/>
        <end position="117"/>
    </location>
    <ligand>
        <name>ATP</name>
        <dbReference type="ChEBI" id="CHEBI:30616"/>
    </ligand>
</feature>
<keyword evidence="4 8" id="KW-0133">Cell shape</keyword>
<accession>A0A9J6P949</accession>
<dbReference type="InterPro" id="IPR005761">
    <property type="entry name" value="UDP-N-AcMur-Glu-dNH2Pim_ligase"/>
</dbReference>
<comment type="function">
    <text evidence="8">Catalyzes the addition of meso-diaminopimelic acid to the nucleotide precursor UDP-N-acetylmuramoyl-L-alanyl-D-glutamate (UMAG) in the biosynthesis of bacterial cell-wall peptidoglycan.</text>
</comment>
<dbReference type="InterPro" id="IPR004101">
    <property type="entry name" value="Mur_ligase_C"/>
</dbReference>
<feature type="binding site" evidence="8">
    <location>
        <position position="460"/>
    </location>
    <ligand>
        <name>meso-2,6-diaminopimelate</name>
        <dbReference type="ChEBI" id="CHEBI:57791"/>
    </ligand>
</feature>
<keyword evidence="8" id="KW-0963">Cytoplasm</keyword>
<comment type="PTM">
    <text evidence="8">Carboxylation is probably crucial for Mg(2+) binding and, consequently, for the gamma-phosphate positioning of ATP.</text>
</comment>
<dbReference type="NCBIfam" id="TIGR01085">
    <property type="entry name" value="murE"/>
    <property type="match status" value="1"/>
</dbReference>
<dbReference type="InterPro" id="IPR035911">
    <property type="entry name" value="MurE/MurF_N"/>
</dbReference>
<evidence type="ECO:0000259" key="12">
    <source>
        <dbReference type="Pfam" id="PF08245"/>
    </source>
</evidence>
<evidence type="ECO:0000259" key="11">
    <source>
        <dbReference type="Pfam" id="PF02875"/>
    </source>
</evidence>
<dbReference type="RefSeq" id="WP_250861143.1">
    <property type="nucleotide sequence ID" value="NZ_JAGSOJ010000004.1"/>
</dbReference>
<reference evidence="13" key="1">
    <citation type="journal article" date="2021" name="mSystems">
        <title>Bacteria and Archaea Synergistically Convert Glycine Betaine to Biogenic Methane in the Formosa Cold Seep of the South China Sea.</title>
        <authorList>
            <person name="Li L."/>
            <person name="Zhang W."/>
            <person name="Zhang S."/>
            <person name="Song L."/>
            <person name="Sun Q."/>
            <person name="Zhang H."/>
            <person name="Xiang H."/>
            <person name="Dong X."/>
        </authorList>
    </citation>
    <scope>NUCLEOTIDE SEQUENCE</scope>
    <source>
        <strain evidence="13">ZWT</strain>
    </source>
</reference>
<dbReference type="EC" id="6.3.2.13" evidence="8"/>
<proteinExistence type="inferred from homology"/>
<keyword evidence="8" id="KW-0547">Nucleotide-binding</keyword>
<dbReference type="GO" id="GO:0071555">
    <property type="term" value="P:cell wall organization"/>
    <property type="evidence" value="ECO:0007669"/>
    <property type="project" value="UniProtKB-KW"/>
</dbReference>
<dbReference type="SUPFAM" id="SSF53244">
    <property type="entry name" value="MurD-like peptide ligases, peptide-binding domain"/>
    <property type="match status" value="1"/>
</dbReference>
<dbReference type="Proteomes" id="UP001056429">
    <property type="component" value="Unassembled WGS sequence"/>
</dbReference>
<feature type="domain" description="Mur ligase C-terminal" evidence="11">
    <location>
        <begin position="331"/>
        <end position="458"/>
    </location>
</feature>
<feature type="binding site" evidence="8">
    <location>
        <position position="380"/>
    </location>
    <ligand>
        <name>meso-2,6-diaminopimelate</name>
        <dbReference type="ChEBI" id="CHEBI:57791"/>
    </ligand>
</feature>
<dbReference type="GO" id="GO:0009252">
    <property type="term" value="P:peptidoglycan biosynthetic process"/>
    <property type="evidence" value="ECO:0007669"/>
    <property type="project" value="UniProtKB-UniRule"/>
</dbReference>
<dbReference type="InterPro" id="IPR000713">
    <property type="entry name" value="Mur_ligase_N"/>
</dbReference>
<dbReference type="GO" id="GO:0005737">
    <property type="term" value="C:cytoplasm"/>
    <property type="evidence" value="ECO:0007669"/>
    <property type="project" value="UniProtKB-SubCell"/>
</dbReference>
<dbReference type="SUPFAM" id="SSF53623">
    <property type="entry name" value="MurD-like peptide ligases, catalytic domain"/>
    <property type="match status" value="1"/>
</dbReference>
<comment type="subcellular location">
    <subcellularLocation>
        <location evidence="8 9">Cytoplasm</location>
    </subcellularLocation>
</comment>
<feature type="binding site" evidence="8">
    <location>
        <position position="30"/>
    </location>
    <ligand>
        <name>UDP-N-acetyl-alpha-D-muramoyl-L-alanyl-D-glutamate</name>
        <dbReference type="ChEBI" id="CHEBI:83900"/>
    </ligand>
</feature>
<feature type="binding site" evidence="8">
    <location>
        <position position="456"/>
    </location>
    <ligand>
        <name>meso-2,6-diaminopimelate</name>
        <dbReference type="ChEBI" id="CHEBI:57791"/>
    </ligand>
</feature>
<dbReference type="Gene3D" id="3.40.1190.10">
    <property type="entry name" value="Mur-like, catalytic domain"/>
    <property type="match status" value="1"/>
</dbReference>
<evidence type="ECO:0000256" key="5">
    <source>
        <dbReference type="ARBA" id="ARBA00022984"/>
    </source>
</evidence>
<feature type="binding site" evidence="8">
    <location>
        <begin position="156"/>
        <end position="157"/>
    </location>
    <ligand>
        <name>UDP-N-acetyl-alpha-D-muramoyl-L-alanyl-D-glutamate</name>
        <dbReference type="ChEBI" id="CHEBI:83900"/>
    </ligand>
</feature>
<dbReference type="EMBL" id="JAGSOJ010000004">
    <property type="protein sequence ID" value="MCM1992013.1"/>
    <property type="molecule type" value="Genomic_DNA"/>
</dbReference>
<sequence>MKLVDLLKRTEYELIQGNLDTDINQIKYDTRLVEDGDIFICLKGRNVDSHERVSQAIEKGAKALVVERNIEGVPKNIAMIKVEDSRKEMARLATVLNHDPSKEFNLVGITGTNGKTTVSIFIRDILMNLNKKVGVVGTIGCKINDEDIESNKTTPTTPESPDLQKIFSNMREQEVFATVIEATSMALEMRRVDFCDFNIGVFLNLTQDHLDDHGNMENYKNAKLKLFNKCKRALVNLDDSVSKEIIDTFEGEVVTFGLCDEADIRATNIELAIDSVQFDIHYRNKSKTVKVNVPGKFTVSNLLAAFGVCMQIGLDFDDILSVFPKISGVRGRLEAQRMNNGAVAIVDYAHSPDALESLLESIKEYAEARIITVFGCGGDRDNTKRPIMGCIAGKLSDYVIITSDNPRSEEPDKIIDDIEAGMKGLNCNYERITNREEAIIKALKISLNNDIIVIAGKGHETYQILKDETIHFDDMEIIKNFG</sequence>
<evidence type="ECO:0000313" key="13">
    <source>
        <dbReference type="EMBL" id="MCM1992013.1"/>
    </source>
</evidence>
<protein>
    <recommendedName>
        <fullName evidence="8">UDP-N-acetylmuramoyl-L-alanyl-D-glutamate--2,6-diaminopimelate ligase</fullName>
        <ecNumber evidence="8">6.3.2.13</ecNumber>
    </recommendedName>
    <alternativeName>
        <fullName evidence="8">Meso-A2pm-adding enzyme</fullName>
    </alternativeName>
    <alternativeName>
        <fullName evidence="8">Meso-diaminopimelate-adding enzyme</fullName>
    </alternativeName>
    <alternativeName>
        <fullName evidence="8">UDP-MurNAc-L-Ala-D-Glu:meso-diaminopimelate ligase</fullName>
    </alternativeName>
    <alternativeName>
        <fullName evidence="8">UDP-MurNAc-tripeptide synthetase</fullName>
    </alternativeName>
    <alternativeName>
        <fullName evidence="8">UDP-N-acetylmuramyl-tripeptide synthetase</fullName>
    </alternativeName>
</protein>
<name>A0A9J6P949_9CLOT</name>
<keyword evidence="8" id="KW-0067">ATP-binding</keyword>
<feature type="binding site" evidence="8">
    <location>
        <position position="191"/>
    </location>
    <ligand>
        <name>UDP-N-acetyl-alpha-D-muramoyl-L-alanyl-D-glutamate</name>
        <dbReference type="ChEBI" id="CHEBI:83900"/>
    </ligand>
</feature>
<keyword evidence="8" id="KW-0460">Magnesium</keyword>
<feature type="binding site" evidence="8">
    <location>
        <begin position="404"/>
        <end position="407"/>
    </location>
    <ligand>
        <name>meso-2,6-diaminopimelate</name>
        <dbReference type="ChEBI" id="CHEBI:57791"/>
    </ligand>
</feature>
<feature type="short sequence motif" description="Meso-diaminopimelate recognition motif" evidence="8">
    <location>
        <begin position="404"/>
        <end position="407"/>
    </location>
</feature>
<dbReference type="Pfam" id="PF01225">
    <property type="entry name" value="Mur_ligase"/>
    <property type="match status" value="1"/>
</dbReference>
<feature type="domain" description="Mur ligase N-terminal catalytic" evidence="10">
    <location>
        <begin position="23"/>
        <end position="93"/>
    </location>
</feature>
<keyword evidence="14" id="KW-1185">Reference proteome</keyword>
<comment type="cofactor">
    <cofactor evidence="8">
        <name>Mg(2+)</name>
        <dbReference type="ChEBI" id="CHEBI:18420"/>
    </cofactor>
</comment>
<dbReference type="InterPro" id="IPR013221">
    <property type="entry name" value="Mur_ligase_cen"/>
</dbReference>
<comment type="caution">
    <text evidence="8">Lacks conserved residue(s) required for the propagation of feature annotation.</text>
</comment>
<dbReference type="GO" id="GO:0000287">
    <property type="term" value="F:magnesium ion binding"/>
    <property type="evidence" value="ECO:0007669"/>
    <property type="project" value="UniProtKB-UniRule"/>
</dbReference>
<dbReference type="Gene3D" id="3.40.1390.10">
    <property type="entry name" value="MurE/MurF, N-terminal domain"/>
    <property type="match status" value="1"/>
</dbReference>
<dbReference type="InterPro" id="IPR036565">
    <property type="entry name" value="Mur-like_cat_sf"/>
</dbReference>
<organism evidence="13 14">
    <name type="scientific">Oceanirhabdus seepicola</name>
    <dbReference type="NCBI Taxonomy" id="2828781"/>
    <lineage>
        <taxon>Bacteria</taxon>
        <taxon>Bacillati</taxon>
        <taxon>Bacillota</taxon>
        <taxon>Clostridia</taxon>
        <taxon>Eubacteriales</taxon>
        <taxon>Clostridiaceae</taxon>
        <taxon>Oceanirhabdus</taxon>
    </lineage>
</organism>
<keyword evidence="5 8" id="KW-0573">Peptidoglycan synthesis</keyword>
<evidence type="ECO:0000256" key="9">
    <source>
        <dbReference type="RuleBase" id="RU004135"/>
    </source>
</evidence>
<dbReference type="PANTHER" id="PTHR23135">
    <property type="entry name" value="MUR LIGASE FAMILY MEMBER"/>
    <property type="match status" value="1"/>
</dbReference>
<feature type="modified residue" description="N6-carboxylysine" evidence="8">
    <location>
        <position position="223"/>
    </location>
</feature>
<evidence type="ECO:0000256" key="1">
    <source>
        <dbReference type="ARBA" id="ARBA00004752"/>
    </source>
</evidence>
<keyword evidence="6 8" id="KW-0131">Cell cycle</keyword>
<dbReference type="HAMAP" id="MF_00208">
    <property type="entry name" value="MurE"/>
    <property type="match status" value="1"/>
</dbReference>
<gene>
    <name evidence="8" type="primary">murE</name>
    <name evidence="13" type="ORF">KDK92_19905</name>
</gene>
<evidence type="ECO:0000256" key="3">
    <source>
        <dbReference type="ARBA" id="ARBA00022618"/>
    </source>
</evidence>
<keyword evidence="7 8" id="KW-0961">Cell wall biogenesis/degradation</keyword>
<dbReference type="GO" id="GO:0005524">
    <property type="term" value="F:ATP binding"/>
    <property type="evidence" value="ECO:0007669"/>
    <property type="project" value="UniProtKB-UniRule"/>
</dbReference>
<reference evidence="13" key="2">
    <citation type="submission" date="2021-04" db="EMBL/GenBank/DDBJ databases">
        <authorList>
            <person name="Dong X."/>
        </authorList>
    </citation>
    <scope>NUCLEOTIDE SEQUENCE</scope>
    <source>
        <strain evidence="13">ZWT</strain>
    </source>
</reference>
<evidence type="ECO:0000256" key="6">
    <source>
        <dbReference type="ARBA" id="ARBA00023306"/>
    </source>
</evidence>
<keyword evidence="3 8" id="KW-0132">Cell division</keyword>
<dbReference type="GO" id="GO:0008360">
    <property type="term" value="P:regulation of cell shape"/>
    <property type="evidence" value="ECO:0007669"/>
    <property type="project" value="UniProtKB-KW"/>
</dbReference>